<feature type="region of interest" description="Disordered" evidence="1">
    <location>
        <begin position="55"/>
        <end position="75"/>
    </location>
</feature>
<dbReference type="EMBL" id="KI680811">
    <property type="protein sequence ID" value="ETL88317.1"/>
    <property type="molecule type" value="Genomic_DNA"/>
</dbReference>
<feature type="compositionally biased region" description="Basic and acidic residues" evidence="1">
    <location>
        <begin position="16"/>
        <end position="31"/>
    </location>
</feature>
<feature type="region of interest" description="Disordered" evidence="1">
    <location>
        <begin position="1"/>
        <end position="35"/>
    </location>
</feature>
<protein>
    <submittedName>
        <fullName evidence="2">Uncharacterized protein</fullName>
    </submittedName>
</protein>
<dbReference type="VEuPathDB" id="FungiDB:PPTG_03196"/>
<sequence length="372" mass="40217">MEAAALVPVVASRPSPKHDIDRAVSRQEPRPRGALARALRDSFDEIAPRRRRHRGFACSTTATSAPSTSSGTSAPIAPEVTSIVPLPSSPTASTAVEDSALVPAAPPTRPQAFTPFPEDSLRDLLAESSEASVNAVMVQILPYLTHIIRHQVQLSIVPPLRGEMNTQHWVSELKARFISDQVEVAAAQRSVAPHIITRENSELLSKLTNDKAATLVADLKNARKLRQGARHVQGGSRANTEQTRQLHTLLLKLSTGKWVDADIATLIDDLQNRNSHLLLTNRTLRSYVSLARLNSEVLVPAVEGMRAGELDLSALNLGHQTSVALQRIQAATAESLDPHALPAALTRAAHQDAPGKYFKRLRSKSSQGSDEG</sequence>
<feature type="compositionally biased region" description="Low complexity" evidence="1">
    <location>
        <begin position="57"/>
        <end position="75"/>
    </location>
</feature>
<proteinExistence type="predicted"/>
<dbReference type="AlphaFoldDB" id="W2KT78"/>
<accession>W2KT78</accession>
<evidence type="ECO:0000313" key="2">
    <source>
        <dbReference type="EMBL" id="ETL88317.1"/>
    </source>
</evidence>
<gene>
    <name evidence="2" type="ORF">L917_12597</name>
</gene>
<reference evidence="2" key="1">
    <citation type="submission" date="2013-11" db="EMBL/GenBank/DDBJ databases">
        <title>The Genome Sequence of Phytophthora parasitica CHvinca01.</title>
        <authorList>
            <consortium name="The Broad Institute Genomics Platform"/>
            <person name="Russ C."/>
            <person name="Tyler B."/>
            <person name="Panabieres F."/>
            <person name="Shan W."/>
            <person name="Tripathy S."/>
            <person name="Grunwald N."/>
            <person name="Machado M."/>
            <person name="Johnson C.S."/>
            <person name="Arredondo F."/>
            <person name="Hong C."/>
            <person name="Coffey M."/>
            <person name="Young S.K."/>
            <person name="Zeng Q."/>
            <person name="Gargeya S."/>
            <person name="Fitzgerald M."/>
            <person name="Abouelleil A."/>
            <person name="Alvarado L."/>
            <person name="Chapman S.B."/>
            <person name="Gainer-Dewar J."/>
            <person name="Goldberg J."/>
            <person name="Griggs A."/>
            <person name="Gujja S."/>
            <person name="Hansen M."/>
            <person name="Howarth C."/>
            <person name="Imamovic A."/>
            <person name="Ireland A."/>
            <person name="Larimer J."/>
            <person name="McCowan C."/>
            <person name="Murphy C."/>
            <person name="Pearson M."/>
            <person name="Poon T.W."/>
            <person name="Priest M."/>
            <person name="Roberts A."/>
            <person name="Saif S."/>
            <person name="Shea T."/>
            <person name="Sykes S."/>
            <person name="Wortman J."/>
            <person name="Nusbaum C."/>
            <person name="Birren B."/>
        </authorList>
    </citation>
    <scope>NUCLEOTIDE SEQUENCE [LARGE SCALE GENOMIC DNA]</scope>
    <source>
        <strain evidence="2">CHvinca01</strain>
    </source>
</reference>
<name>W2KT78_PHYNI</name>
<dbReference type="VEuPathDB" id="FungiDB:PPTG_03197"/>
<organism evidence="2">
    <name type="scientific">Phytophthora nicotianae</name>
    <name type="common">Potato buckeye rot agent</name>
    <name type="synonym">Phytophthora parasitica</name>
    <dbReference type="NCBI Taxonomy" id="4792"/>
    <lineage>
        <taxon>Eukaryota</taxon>
        <taxon>Sar</taxon>
        <taxon>Stramenopiles</taxon>
        <taxon>Oomycota</taxon>
        <taxon>Peronosporomycetes</taxon>
        <taxon>Peronosporales</taxon>
        <taxon>Peronosporaceae</taxon>
        <taxon>Phytophthora</taxon>
    </lineage>
</organism>
<evidence type="ECO:0000256" key="1">
    <source>
        <dbReference type="SAM" id="MobiDB-lite"/>
    </source>
</evidence>
<dbReference type="Proteomes" id="UP000054423">
    <property type="component" value="Unassembled WGS sequence"/>
</dbReference>